<feature type="region of interest" description="Disordered" evidence="1">
    <location>
        <begin position="1"/>
        <end position="72"/>
    </location>
</feature>
<organism evidence="2 3">
    <name type="scientific">Triparma laevis f. longispina</name>
    <dbReference type="NCBI Taxonomy" id="1714387"/>
    <lineage>
        <taxon>Eukaryota</taxon>
        <taxon>Sar</taxon>
        <taxon>Stramenopiles</taxon>
        <taxon>Ochrophyta</taxon>
        <taxon>Bolidophyceae</taxon>
        <taxon>Parmales</taxon>
        <taxon>Triparmaceae</taxon>
        <taxon>Triparma</taxon>
    </lineage>
</organism>
<accession>A0A9W7FE83</accession>
<proteinExistence type="predicted"/>
<feature type="compositionally biased region" description="Low complexity" evidence="1">
    <location>
        <begin position="8"/>
        <end position="21"/>
    </location>
</feature>
<evidence type="ECO:0000313" key="3">
    <source>
        <dbReference type="Proteomes" id="UP001165122"/>
    </source>
</evidence>
<dbReference type="AlphaFoldDB" id="A0A9W7FE83"/>
<evidence type="ECO:0000313" key="2">
    <source>
        <dbReference type="EMBL" id="GMI10530.1"/>
    </source>
</evidence>
<protein>
    <submittedName>
        <fullName evidence="2">Uncharacterized protein</fullName>
    </submittedName>
</protein>
<dbReference type="Proteomes" id="UP001165122">
    <property type="component" value="Unassembled WGS sequence"/>
</dbReference>
<feature type="compositionally biased region" description="Polar residues" evidence="1">
    <location>
        <begin position="50"/>
        <end position="72"/>
    </location>
</feature>
<keyword evidence="3" id="KW-1185">Reference proteome</keyword>
<sequence>MSPPASPLPMSARSRTQQSSSRRTRQHMGGKSNVKALAPMGAPSVPDLTRSASSPALGSGRVQTALHSSRPRLNTTVNSLTGECISPCPPALAPPPNRQFHPNPL</sequence>
<dbReference type="EMBL" id="BRXW01000150">
    <property type="protein sequence ID" value="GMI10530.1"/>
    <property type="molecule type" value="Genomic_DNA"/>
</dbReference>
<reference evidence="3" key="1">
    <citation type="journal article" date="2023" name="Commun. Biol.">
        <title>Genome analysis of Parmales, the sister group of diatoms, reveals the evolutionary specialization of diatoms from phago-mixotrophs to photoautotrophs.</title>
        <authorList>
            <person name="Ban H."/>
            <person name="Sato S."/>
            <person name="Yoshikawa S."/>
            <person name="Yamada K."/>
            <person name="Nakamura Y."/>
            <person name="Ichinomiya M."/>
            <person name="Sato N."/>
            <person name="Blanc-Mathieu R."/>
            <person name="Endo H."/>
            <person name="Kuwata A."/>
            <person name="Ogata H."/>
        </authorList>
    </citation>
    <scope>NUCLEOTIDE SEQUENCE [LARGE SCALE GENOMIC DNA]</scope>
    <source>
        <strain evidence="3">NIES 3700</strain>
    </source>
</reference>
<name>A0A9W7FE83_9STRA</name>
<comment type="caution">
    <text evidence="2">The sequence shown here is derived from an EMBL/GenBank/DDBJ whole genome shotgun (WGS) entry which is preliminary data.</text>
</comment>
<gene>
    <name evidence="2" type="ORF">TrLO_g11171</name>
</gene>
<evidence type="ECO:0000256" key="1">
    <source>
        <dbReference type="SAM" id="MobiDB-lite"/>
    </source>
</evidence>